<dbReference type="InterPro" id="IPR019376">
    <property type="entry name" value="Myeloid_leukemia_factor"/>
</dbReference>
<protein>
    <submittedName>
        <fullName evidence="7">Uncharacterized protein</fullName>
    </submittedName>
</protein>
<evidence type="ECO:0000256" key="2">
    <source>
        <dbReference type="ARBA" id="ARBA00008332"/>
    </source>
</evidence>
<feature type="region of interest" description="Disordered" evidence="5">
    <location>
        <begin position="46"/>
        <end position="118"/>
    </location>
</feature>
<comment type="similarity">
    <text evidence="2">Belongs to the MLF family.</text>
</comment>
<dbReference type="GO" id="GO:0005737">
    <property type="term" value="C:cytoplasm"/>
    <property type="evidence" value="ECO:0007669"/>
    <property type="project" value="UniProtKB-SubCell"/>
</dbReference>
<reference evidence="7" key="2">
    <citation type="journal article" date="2022" name="Hortic Res">
        <title>The genome of Dioscorea zingiberensis sheds light on the biosynthesis, origin and evolution of the medicinally important diosgenin saponins.</title>
        <authorList>
            <person name="Li Y."/>
            <person name="Tan C."/>
            <person name="Li Z."/>
            <person name="Guo J."/>
            <person name="Li S."/>
            <person name="Chen X."/>
            <person name="Wang C."/>
            <person name="Dai X."/>
            <person name="Yang H."/>
            <person name="Song W."/>
            <person name="Hou L."/>
            <person name="Xu J."/>
            <person name="Tong Z."/>
            <person name="Xu A."/>
            <person name="Yuan X."/>
            <person name="Wang W."/>
            <person name="Yang Q."/>
            <person name="Chen L."/>
            <person name="Sun Z."/>
            <person name="Wang K."/>
            <person name="Pan B."/>
            <person name="Chen J."/>
            <person name="Bao Y."/>
            <person name="Liu F."/>
            <person name="Qi X."/>
            <person name="Gang D.R."/>
            <person name="Wen J."/>
            <person name="Li J."/>
        </authorList>
    </citation>
    <scope>NUCLEOTIDE SEQUENCE</scope>
    <source>
        <strain evidence="7">Dzin_1.0</strain>
    </source>
</reference>
<reference evidence="7" key="1">
    <citation type="submission" date="2021-03" db="EMBL/GenBank/DDBJ databases">
        <authorList>
            <person name="Li Z."/>
            <person name="Yang C."/>
        </authorList>
    </citation>
    <scope>NUCLEOTIDE SEQUENCE</scope>
    <source>
        <strain evidence="7">Dzin_1.0</strain>
        <tissue evidence="7">Leaf</tissue>
    </source>
</reference>
<gene>
    <name evidence="7" type="ORF">J5N97_025531</name>
</gene>
<evidence type="ECO:0000256" key="3">
    <source>
        <dbReference type="ARBA" id="ARBA00022490"/>
    </source>
</evidence>
<evidence type="ECO:0000256" key="4">
    <source>
        <dbReference type="ARBA" id="ARBA00022553"/>
    </source>
</evidence>
<evidence type="ECO:0000256" key="5">
    <source>
        <dbReference type="SAM" id="MobiDB-lite"/>
    </source>
</evidence>
<feature type="compositionally biased region" description="Acidic residues" evidence="5">
    <location>
        <begin position="72"/>
        <end position="87"/>
    </location>
</feature>
<accession>A0A9D5H9Q7</accession>
<evidence type="ECO:0000256" key="1">
    <source>
        <dbReference type="ARBA" id="ARBA00004496"/>
    </source>
</evidence>
<dbReference type="Proteomes" id="UP001085076">
    <property type="component" value="Miscellaneous, Linkage group lg07"/>
</dbReference>
<feature type="region of interest" description="Disordered" evidence="5">
    <location>
        <begin position="235"/>
        <end position="279"/>
    </location>
</feature>
<feature type="transmembrane region" description="Helical" evidence="6">
    <location>
        <begin position="21"/>
        <end position="43"/>
    </location>
</feature>
<keyword evidence="6" id="KW-0812">Transmembrane</keyword>
<comment type="subcellular location">
    <subcellularLocation>
        <location evidence="1">Cytoplasm</location>
    </subcellularLocation>
</comment>
<evidence type="ECO:0000256" key="6">
    <source>
        <dbReference type="SAM" id="Phobius"/>
    </source>
</evidence>
<keyword evidence="3" id="KW-0963">Cytoplasm</keyword>
<keyword evidence="6" id="KW-1133">Transmembrane helix</keyword>
<evidence type="ECO:0000313" key="8">
    <source>
        <dbReference type="Proteomes" id="UP001085076"/>
    </source>
</evidence>
<dbReference type="PANTHER" id="PTHR13105">
    <property type="entry name" value="MYELOID LEUKEMIA FACTOR"/>
    <property type="match status" value="1"/>
</dbReference>
<keyword evidence="8" id="KW-1185">Reference proteome</keyword>
<organism evidence="7 8">
    <name type="scientific">Dioscorea zingiberensis</name>
    <dbReference type="NCBI Taxonomy" id="325984"/>
    <lineage>
        <taxon>Eukaryota</taxon>
        <taxon>Viridiplantae</taxon>
        <taxon>Streptophyta</taxon>
        <taxon>Embryophyta</taxon>
        <taxon>Tracheophyta</taxon>
        <taxon>Spermatophyta</taxon>
        <taxon>Magnoliopsida</taxon>
        <taxon>Liliopsida</taxon>
        <taxon>Dioscoreales</taxon>
        <taxon>Dioscoreaceae</taxon>
        <taxon>Dioscorea</taxon>
    </lineage>
</organism>
<dbReference type="AlphaFoldDB" id="A0A9D5H9Q7"/>
<keyword evidence="6" id="KW-0472">Membrane</keyword>
<feature type="compositionally biased region" description="Polar residues" evidence="5">
    <location>
        <begin position="249"/>
        <end position="279"/>
    </location>
</feature>
<sequence length="279" mass="31244">MQLPQKKKARMKRGRGGWDDFFGFGDPFAGFGGHGICVVNIFGGKEQAPQSRKSSKSSKSSKSKGPIIRELSDDDDDNVEEERDEDIEVKKNPKKHSRLSKEPYVQDPDEEAKGKKMKHTDYRTVYDLQAHTFSVSSNFVSFGGPDGLYYTASTTRMCGGDGVTIEESKEVDAIARKAAHRLSRGLRDKGHSVTRRLNSDGRVDTMQTLYNLNQDELPNFNEAWNRSAREHLPGWNQGFDIIDNGDITGGSSRQNEQPSSTEQPSTNSAWATPQFRTYL</sequence>
<proteinExistence type="inferred from homology"/>
<evidence type="ECO:0000313" key="7">
    <source>
        <dbReference type="EMBL" id="KAJ0968614.1"/>
    </source>
</evidence>
<feature type="compositionally biased region" description="Basic residues" evidence="5">
    <location>
        <begin position="53"/>
        <end position="62"/>
    </location>
</feature>
<name>A0A9D5H9Q7_9LILI</name>
<dbReference type="OrthoDB" id="8707547at2759"/>
<dbReference type="Pfam" id="PF10248">
    <property type="entry name" value="Mlf1IP"/>
    <property type="match status" value="1"/>
</dbReference>
<dbReference type="EMBL" id="JAGGNH010000007">
    <property type="protein sequence ID" value="KAJ0968614.1"/>
    <property type="molecule type" value="Genomic_DNA"/>
</dbReference>
<keyword evidence="4" id="KW-0597">Phosphoprotein</keyword>
<comment type="caution">
    <text evidence="7">The sequence shown here is derived from an EMBL/GenBank/DDBJ whole genome shotgun (WGS) entry which is preliminary data.</text>
</comment>